<evidence type="ECO:0000313" key="3">
    <source>
        <dbReference type="Proteomes" id="UP000292702"/>
    </source>
</evidence>
<evidence type="ECO:0000313" key="2">
    <source>
        <dbReference type="EMBL" id="TCD60199.1"/>
    </source>
</evidence>
<name>A0A4R0R8C7_9APHY</name>
<reference evidence="2 3" key="1">
    <citation type="submission" date="2018-11" db="EMBL/GenBank/DDBJ databases">
        <title>Genome assembly of Steccherinum ochraceum LE-BIN_3174, the white-rot fungus of the Steccherinaceae family (The Residual Polyporoid clade, Polyporales, Basidiomycota).</title>
        <authorList>
            <person name="Fedorova T.V."/>
            <person name="Glazunova O.A."/>
            <person name="Landesman E.O."/>
            <person name="Moiseenko K.V."/>
            <person name="Psurtseva N.V."/>
            <person name="Savinova O.S."/>
            <person name="Shakhova N.V."/>
            <person name="Tyazhelova T.V."/>
            <person name="Vasina D.V."/>
        </authorList>
    </citation>
    <scope>NUCLEOTIDE SEQUENCE [LARGE SCALE GENOMIC DNA]</scope>
    <source>
        <strain evidence="2 3">LE-BIN_3174</strain>
    </source>
</reference>
<gene>
    <name evidence="2" type="ORF">EIP91_010549</name>
</gene>
<feature type="transmembrane region" description="Helical" evidence="1">
    <location>
        <begin position="488"/>
        <end position="506"/>
    </location>
</feature>
<feature type="transmembrane region" description="Helical" evidence="1">
    <location>
        <begin position="401"/>
        <end position="428"/>
    </location>
</feature>
<comment type="caution">
    <text evidence="2">The sequence shown here is derived from an EMBL/GenBank/DDBJ whole genome shotgun (WGS) entry which is preliminary data.</text>
</comment>
<dbReference type="OrthoDB" id="3020985at2759"/>
<sequence length="647" mass="70583">MAFVLGLLQACFPVLTPRLTVTLIATTFLASILQPVLAQAPISDVTSWPSGVLLLASVLYAALGTNCDSLWDLDSTVGLFMWTGLPVFSLPVMQRVHWVAKACHFIPRISTAHGKSNFWIRSEEISHVTRWDALQKTLAILHPVTYTSLPINFDRSLWLPTPEGLLRSTSSSSTSPATKPSSTIPSARDFLLFAAHHYHVFWETEVNIYHGGQLAFSTKGLPASALVDVDSEEDALYITAAHMVARPHSQSIIRSLSKSDGQVSHLNLDTIDLDMSACSIDFHSYSPDENKVTASLRELAAAYFRVVQYIKVSGEPTDSLAQISVGQSLWISIFGGVLFDSGRLTIQNLPGKWGVKKFSADEAYLQRLESMLEIIAPYANTPAFEDLVFSGGTSRHATLPFLLAGICGQMIVCYFLCVGTSAGIWTAVALSNTLYAGRLTDLHSLFSSKNSHTEEPGMKMYVPRSPTKEIMVVATFNRSPPRTRPLRPGFLLNLMGAMAAIFGTIFRDQTRTALEFGPSTPTPAWVAYTTIALALGTACLLLLTIIIQQIGERTWTDDGEIGQRWMVYTTVVGSFAVSGLAIFFMKSSATGMWPLLDIVTYLTAIPLGVLENGRMISADDNMLHFALLTRWMMGAVASAVGSSDMTG</sequence>
<accession>A0A4R0R8C7</accession>
<feature type="transmembrane region" description="Helical" evidence="1">
    <location>
        <begin position="591"/>
        <end position="610"/>
    </location>
</feature>
<feature type="transmembrane region" description="Helical" evidence="1">
    <location>
        <begin position="526"/>
        <end position="545"/>
    </location>
</feature>
<protein>
    <submittedName>
        <fullName evidence="2">Uncharacterized protein</fullName>
    </submittedName>
</protein>
<dbReference type="EMBL" id="RWJN01000639">
    <property type="protein sequence ID" value="TCD60199.1"/>
    <property type="molecule type" value="Genomic_DNA"/>
</dbReference>
<organism evidence="2 3">
    <name type="scientific">Steccherinum ochraceum</name>
    <dbReference type="NCBI Taxonomy" id="92696"/>
    <lineage>
        <taxon>Eukaryota</taxon>
        <taxon>Fungi</taxon>
        <taxon>Dikarya</taxon>
        <taxon>Basidiomycota</taxon>
        <taxon>Agaricomycotina</taxon>
        <taxon>Agaricomycetes</taxon>
        <taxon>Polyporales</taxon>
        <taxon>Steccherinaceae</taxon>
        <taxon>Steccherinum</taxon>
    </lineage>
</organism>
<feature type="transmembrane region" description="Helical" evidence="1">
    <location>
        <begin position="565"/>
        <end position="585"/>
    </location>
</feature>
<keyword evidence="1" id="KW-0812">Transmembrane</keyword>
<proteinExistence type="predicted"/>
<keyword evidence="1" id="KW-1133">Transmembrane helix</keyword>
<evidence type="ECO:0000256" key="1">
    <source>
        <dbReference type="SAM" id="Phobius"/>
    </source>
</evidence>
<dbReference type="AlphaFoldDB" id="A0A4R0R8C7"/>
<dbReference type="Proteomes" id="UP000292702">
    <property type="component" value="Unassembled WGS sequence"/>
</dbReference>
<keyword evidence="3" id="KW-1185">Reference proteome</keyword>
<keyword evidence="1" id="KW-0472">Membrane</keyword>